<evidence type="ECO:0000313" key="1">
    <source>
        <dbReference type="EMBL" id="AAX30670.1"/>
    </source>
</evidence>
<reference evidence="1" key="2">
    <citation type="journal article" date="2006" name="PLoS Pathog.">
        <title>New perspectives on host-parasite interplay by comparative transcriptomic and proteomic analyses of Schistosoma japonicum.</title>
        <authorList>
            <person name="Liu F."/>
            <person name="Lu J."/>
            <person name="Hu W."/>
            <person name="Wang S.Y."/>
            <person name="Cui S.J."/>
            <person name="Chi M."/>
            <person name="Yan Q."/>
            <person name="Wang X.R."/>
            <person name="Song H.D."/>
            <person name="Xu X.N."/>
            <person name="Wang J.J."/>
            <person name="Zhang X.L."/>
            <person name="Zhang X."/>
            <person name="Wang Z.Q."/>
            <person name="Xue C.L."/>
            <person name="Brindley P.J."/>
            <person name="McManus D.P."/>
            <person name="Yang P.Y."/>
            <person name="Feng Z."/>
            <person name="Chen Z."/>
            <person name="Han Z.G."/>
        </authorList>
    </citation>
    <scope>NUCLEOTIDE SEQUENCE</scope>
</reference>
<reference evidence="1" key="1">
    <citation type="submission" date="2005-01" db="EMBL/GenBank/DDBJ databases">
        <authorList>
            <person name="Han Z."/>
        </authorList>
    </citation>
    <scope>NUCLEOTIDE SEQUENCE</scope>
</reference>
<name>Q5BS15_SCHJA</name>
<accession>Q5BS15</accession>
<proteinExistence type="evidence at transcript level"/>
<dbReference type="EMBL" id="AY915449">
    <property type="protein sequence ID" value="AAX30670.1"/>
    <property type="molecule type" value="mRNA"/>
</dbReference>
<sequence>MDTAHERHISDISLTPGKTYKASTPSGVITLELGQQISIDLSLVDSNQVPLAAHQVVRPKFKTPIQKNFQTKAPFF</sequence>
<organism evidence="1">
    <name type="scientific">Schistosoma japonicum</name>
    <name type="common">Blood fluke</name>
    <dbReference type="NCBI Taxonomy" id="6182"/>
    <lineage>
        <taxon>Eukaryota</taxon>
        <taxon>Metazoa</taxon>
        <taxon>Spiralia</taxon>
        <taxon>Lophotrochozoa</taxon>
        <taxon>Platyhelminthes</taxon>
        <taxon>Trematoda</taxon>
        <taxon>Digenea</taxon>
        <taxon>Strigeidida</taxon>
        <taxon>Schistosomatoidea</taxon>
        <taxon>Schistosomatidae</taxon>
        <taxon>Schistosoma</taxon>
    </lineage>
</organism>
<protein>
    <submittedName>
        <fullName evidence="1">SJCHGC06774 protein</fullName>
    </submittedName>
</protein>
<dbReference type="AlphaFoldDB" id="Q5BS15"/>